<evidence type="ECO:0000313" key="2">
    <source>
        <dbReference type="EMBL" id="EGZ09616.1"/>
    </source>
</evidence>
<keyword evidence="3" id="KW-1185">Reference proteome</keyword>
<dbReference type="RefSeq" id="XP_009534477.1">
    <property type="nucleotide sequence ID" value="XM_009536182.1"/>
</dbReference>
<dbReference type="AlphaFoldDB" id="G5A4L5"/>
<dbReference type="InParanoid" id="G5A4L5"/>
<dbReference type="KEGG" id="psoj:PHYSODRAFT_338383"/>
<evidence type="ECO:0000256" key="1">
    <source>
        <dbReference type="SAM" id="MobiDB-lite"/>
    </source>
</evidence>
<accession>G5A4L5</accession>
<dbReference type="GeneID" id="20647560"/>
<feature type="region of interest" description="Disordered" evidence="1">
    <location>
        <begin position="1"/>
        <end position="31"/>
    </location>
</feature>
<reference evidence="2 3" key="1">
    <citation type="journal article" date="2006" name="Science">
        <title>Phytophthora genome sequences uncover evolutionary origins and mechanisms of pathogenesis.</title>
        <authorList>
            <person name="Tyler B.M."/>
            <person name="Tripathy S."/>
            <person name="Zhang X."/>
            <person name="Dehal P."/>
            <person name="Jiang R.H."/>
            <person name="Aerts A."/>
            <person name="Arredondo F.D."/>
            <person name="Baxter L."/>
            <person name="Bensasson D."/>
            <person name="Beynon J.L."/>
            <person name="Chapman J."/>
            <person name="Damasceno C.M."/>
            <person name="Dorrance A.E."/>
            <person name="Dou D."/>
            <person name="Dickerman A.W."/>
            <person name="Dubchak I.L."/>
            <person name="Garbelotto M."/>
            <person name="Gijzen M."/>
            <person name="Gordon S.G."/>
            <person name="Govers F."/>
            <person name="Grunwald N.J."/>
            <person name="Huang W."/>
            <person name="Ivors K.L."/>
            <person name="Jones R.W."/>
            <person name="Kamoun S."/>
            <person name="Krampis K."/>
            <person name="Lamour K.H."/>
            <person name="Lee M.K."/>
            <person name="McDonald W.H."/>
            <person name="Medina M."/>
            <person name="Meijer H.J."/>
            <person name="Nordberg E.K."/>
            <person name="Maclean D.J."/>
            <person name="Ospina-Giraldo M.D."/>
            <person name="Morris P.F."/>
            <person name="Phuntumart V."/>
            <person name="Putnam N.H."/>
            <person name="Rash S."/>
            <person name="Rose J.K."/>
            <person name="Sakihama Y."/>
            <person name="Salamov A.A."/>
            <person name="Savidor A."/>
            <person name="Scheuring C.F."/>
            <person name="Smith B.M."/>
            <person name="Sobral B.W."/>
            <person name="Terry A."/>
            <person name="Torto-Alalibo T.A."/>
            <person name="Win J."/>
            <person name="Xu Z."/>
            <person name="Zhang H."/>
            <person name="Grigoriev I.V."/>
            <person name="Rokhsar D.S."/>
            <person name="Boore J.L."/>
        </authorList>
    </citation>
    <scope>NUCLEOTIDE SEQUENCE [LARGE SCALE GENOMIC DNA]</scope>
    <source>
        <strain evidence="2 3">P6497</strain>
    </source>
</reference>
<proteinExistence type="predicted"/>
<feature type="compositionally biased region" description="Low complexity" evidence="1">
    <location>
        <begin position="13"/>
        <end position="26"/>
    </location>
</feature>
<dbReference type="EMBL" id="JH159159">
    <property type="protein sequence ID" value="EGZ09616.1"/>
    <property type="molecule type" value="Genomic_DNA"/>
</dbReference>
<name>G5A4L5_PHYSP</name>
<sequence length="139" mass="15261">MQQPREAALNRLPAAPHIAHPDAPTASPSQPDYQVLGLRRAALLPGLGLVVQRKHEDGHICNAGVERRKKVLKSFCNAFVAMALSSKTEPHSRDAACDGCQAIPHLVVCFLRSLAEEEKEALRHPSLFSLRRRSSLLTL</sequence>
<evidence type="ECO:0000313" key="3">
    <source>
        <dbReference type="Proteomes" id="UP000002640"/>
    </source>
</evidence>
<protein>
    <submittedName>
        <fullName evidence="2">Uncharacterized protein</fullName>
    </submittedName>
</protein>
<gene>
    <name evidence="2" type="ORF">PHYSODRAFT_338383</name>
</gene>
<dbReference type="Proteomes" id="UP000002640">
    <property type="component" value="Unassembled WGS sequence"/>
</dbReference>
<organism evidence="2 3">
    <name type="scientific">Phytophthora sojae (strain P6497)</name>
    <name type="common">Soybean stem and root rot agent</name>
    <name type="synonym">Phytophthora megasperma f. sp. glycines</name>
    <dbReference type="NCBI Taxonomy" id="1094619"/>
    <lineage>
        <taxon>Eukaryota</taxon>
        <taxon>Sar</taxon>
        <taxon>Stramenopiles</taxon>
        <taxon>Oomycota</taxon>
        <taxon>Peronosporomycetes</taxon>
        <taxon>Peronosporales</taxon>
        <taxon>Peronosporaceae</taxon>
        <taxon>Phytophthora</taxon>
    </lineage>
</organism>